<dbReference type="SUPFAM" id="SSF48264">
    <property type="entry name" value="Cytochrome P450"/>
    <property type="match status" value="1"/>
</dbReference>
<keyword evidence="4 7" id="KW-0560">Oxidoreductase</keyword>
<dbReference type="PRINTS" id="PR00359">
    <property type="entry name" value="BP450"/>
</dbReference>
<evidence type="ECO:0000256" key="2">
    <source>
        <dbReference type="ARBA" id="ARBA00022617"/>
    </source>
</evidence>
<dbReference type="GO" id="GO:0004497">
    <property type="term" value="F:monooxygenase activity"/>
    <property type="evidence" value="ECO:0007669"/>
    <property type="project" value="UniProtKB-KW"/>
</dbReference>
<dbReference type="GO" id="GO:0016705">
    <property type="term" value="F:oxidoreductase activity, acting on paired donors, with incorporation or reduction of molecular oxygen"/>
    <property type="evidence" value="ECO:0007669"/>
    <property type="project" value="InterPro"/>
</dbReference>
<dbReference type="InterPro" id="IPR002397">
    <property type="entry name" value="Cyt_P450_B"/>
</dbReference>
<evidence type="ECO:0000256" key="5">
    <source>
        <dbReference type="ARBA" id="ARBA00023004"/>
    </source>
</evidence>
<evidence type="ECO:0000256" key="7">
    <source>
        <dbReference type="RuleBase" id="RU000461"/>
    </source>
</evidence>
<keyword evidence="3 7" id="KW-0479">Metal-binding</keyword>
<organism evidence="8 9">
    <name type="scientific">Spongiactinospora rosea</name>
    <dbReference type="NCBI Taxonomy" id="2248750"/>
    <lineage>
        <taxon>Bacteria</taxon>
        <taxon>Bacillati</taxon>
        <taxon>Actinomycetota</taxon>
        <taxon>Actinomycetes</taxon>
        <taxon>Streptosporangiales</taxon>
        <taxon>Streptosporangiaceae</taxon>
        <taxon>Spongiactinospora</taxon>
    </lineage>
</organism>
<dbReference type="GO" id="GO:0005506">
    <property type="term" value="F:iron ion binding"/>
    <property type="evidence" value="ECO:0007669"/>
    <property type="project" value="InterPro"/>
</dbReference>
<dbReference type="InterPro" id="IPR017972">
    <property type="entry name" value="Cyt_P450_CS"/>
</dbReference>
<gene>
    <name evidence="8" type="ORF">DP939_32005</name>
</gene>
<dbReference type="FunFam" id="1.10.630.10:FF:000018">
    <property type="entry name" value="Cytochrome P450 monooxygenase"/>
    <property type="match status" value="1"/>
</dbReference>
<comment type="similarity">
    <text evidence="1 7">Belongs to the cytochrome P450 family.</text>
</comment>
<dbReference type="CDD" id="cd11031">
    <property type="entry name" value="Cyp158A-like"/>
    <property type="match status" value="1"/>
</dbReference>
<dbReference type="EMBL" id="QMEY01000018">
    <property type="protein sequence ID" value="RBQ16227.1"/>
    <property type="molecule type" value="Genomic_DNA"/>
</dbReference>
<evidence type="ECO:0000256" key="4">
    <source>
        <dbReference type="ARBA" id="ARBA00023002"/>
    </source>
</evidence>
<proteinExistence type="inferred from homology"/>
<reference evidence="8 9" key="1">
    <citation type="submission" date="2018-06" db="EMBL/GenBank/DDBJ databases">
        <title>Sphaerisporangium craniellae sp. nov., isolated from a marine sponge in the South China Sea.</title>
        <authorList>
            <person name="Li L."/>
        </authorList>
    </citation>
    <scope>NUCLEOTIDE SEQUENCE [LARGE SCALE GENOMIC DNA]</scope>
    <source>
        <strain evidence="8 9">LHW63015</strain>
    </source>
</reference>
<protein>
    <recommendedName>
        <fullName evidence="10">Cytochrome P450</fullName>
    </recommendedName>
</protein>
<accession>A0A366LQY6</accession>
<evidence type="ECO:0000313" key="8">
    <source>
        <dbReference type="EMBL" id="RBQ16227.1"/>
    </source>
</evidence>
<evidence type="ECO:0008006" key="10">
    <source>
        <dbReference type="Google" id="ProtNLM"/>
    </source>
</evidence>
<dbReference type="InterPro" id="IPR036396">
    <property type="entry name" value="Cyt_P450_sf"/>
</dbReference>
<dbReference type="PROSITE" id="PS00086">
    <property type="entry name" value="CYTOCHROME_P450"/>
    <property type="match status" value="1"/>
</dbReference>
<keyword evidence="9" id="KW-1185">Reference proteome</keyword>
<dbReference type="PANTHER" id="PTHR46696:SF1">
    <property type="entry name" value="CYTOCHROME P450 YJIB-RELATED"/>
    <property type="match status" value="1"/>
</dbReference>
<evidence type="ECO:0000256" key="1">
    <source>
        <dbReference type="ARBA" id="ARBA00010617"/>
    </source>
</evidence>
<keyword evidence="5 7" id="KW-0408">Iron</keyword>
<dbReference type="GO" id="GO:0020037">
    <property type="term" value="F:heme binding"/>
    <property type="evidence" value="ECO:0007669"/>
    <property type="project" value="InterPro"/>
</dbReference>
<keyword evidence="6 7" id="KW-0503">Monooxygenase</keyword>
<dbReference type="AlphaFoldDB" id="A0A366LQY6"/>
<evidence type="ECO:0000256" key="3">
    <source>
        <dbReference type="ARBA" id="ARBA00022723"/>
    </source>
</evidence>
<dbReference type="InterPro" id="IPR001128">
    <property type="entry name" value="Cyt_P450"/>
</dbReference>
<evidence type="ECO:0000256" key="6">
    <source>
        <dbReference type="ARBA" id="ARBA00023033"/>
    </source>
</evidence>
<dbReference type="Pfam" id="PF00067">
    <property type="entry name" value="p450"/>
    <property type="match status" value="1"/>
</dbReference>
<evidence type="ECO:0000313" key="9">
    <source>
        <dbReference type="Proteomes" id="UP000253303"/>
    </source>
</evidence>
<sequence length="413" mass="45860">MVSVTSDRSWNIGEIRHPLNQDAQGVNRPPLDINPLYHHIRETPTGVATVQRASGPAFLITRWEDVRFVLQDPRFSREHALDADDVPGLAGTLLGMDPPEHTELRRLVSPAFTARAVAQRRPELVRQGDRFLKEMIDQGDYADLMKRFALPFALNTICDLLGLPEEDREAFYKWSMSFLATSDATREEARASGAVMAEYLGTLIEQRRQRPADGLLSHIAAHAQNFPPEQVIMLPIALFIGGWETTAGNIGTFVQVLLSRPYLEYESGFKYLVRHPEMLDGAVTELERMFSNAAADGMPRRVMDDVRLPGGGLLKAGDVVIPSMDAANHDARAFDAPQRLDFARATEGRGHLSFGHGTHYCIGRHLGHEAVVIAIGLLVQYLPELRLAVAAESIPRKFGHAVTGPIELPVTWR</sequence>
<keyword evidence="2 7" id="KW-0349">Heme</keyword>
<name>A0A366LQY6_9ACTN</name>
<dbReference type="Gene3D" id="1.10.630.10">
    <property type="entry name" value="Cytochrome P450"/>
    <property type="match status" value="1"/>
</dbReference>
<dbReference type="Proteomes" id="UP000253303">
    <property type="component" value="Unassembled WGS sequence"/>
</dbReference>
<comment type="caution">
    <text evidence="8">The sequence shown here is derived from an EMBL/GenBank/DDBJ whole genome shotgun (WGS) entry which is preliminary data.</text>
</comment>
<dbReference type="PANTHER" id="PTHR46696">
    <property type="entry name" value="P450, PUTATIVE (EUROFUNG)-RELATED"/>
    <property type="match status" value="1"/>
</dbReference>